<name>A0A6N3FUR2_9FIRM</name>
<dbReference type="RefSeq" id="WP_007287219.1">
    <property type="nucleotide sequence ID" value="NZ_CABIXZ010000001.1"/>
</dbReference>
<proteinExistence type="predicted"/>
<keyword evidence="1" id="KW-0175">Coiled coil</keyword>
<accession>A0A6N3FUR2</accession>
<dbReference type="InterPro" id="IPR010368">
    <property type="entry name" value="Com_YlbF"/>
</dbReference>
<sequence length="106" mass="12907">MNINQKAQELAKLIKTTDEFQTMNKYKREIEKNKNIKRQLDNYLSKKDKIYTRYKIDEANKRVSQLDKEYSKVFQNPLVENYFKSTQNFNLLMQSVYKSIEQELLR</sequence>
<dbReference type="SUPFAM" id="SSF158622">
    <property type="entry name" value="YheA/YmcA-like"/>
    <property type="match status" value="1"/>
</dbReference>
<evidence type="ECO:0000313" key="2">
    <source>
        <dbReference type="EMBL" id="VYU55389.1"/>
    </source>
</evidence>
<dbReference type="GeneID" id="89564856"/>
<protein>
    <recommendedName>
        <fullName evidence="3">Control of competence regulator ComK, YlbF/YmcA</fullName>
    </recommendedName>
</protein>
<dbReference type="Gene3D" id="1.20.1500.10">
    <property type="entry name" value="YheA/YmcA-like"/>
    <property type="match status" value="1"/>
</dbReference>
<dbReference type="Pfam" id="PF06133">
    <property type="entry name" value="Com_YlbF"/>
    <property type="match status" value="1"/>
</dbReference>
<dbReference type="EMBL" id="CACRUE010000045">
    <property type="protein sequence ID" value="VYU55389.1"/>
    <property type="molecule type" value="Genomic_DNA"/>
</dbReference>
<gene>
    <name evidence="2" type="ORF">IBLFYP30_00563</name>
</gene>
<evidence type="ECO:0008006" key="3">
    <source>
        <dbReference type="Google" id="ProtNLM"/>
    </source>
</evidence>
<dbReference type="AlphaFoldDB" id="A0A6N3FUR2"/>
<feature type="coiled-coil region" evidence="1">
    <location>
        <begin position="26"/>
        <end position="76"/>
    </location>
</feature>
<organism evidence="2">
    <name type="scientific">Intestinibacter bartlettii</name>
    <dbReference type="NCBI Taxonomy" id="261299"/>
    <lineage>
        <taxon>Bacteria</taxon>
        <taxon>Bacillati</taxon>
        <taxon>Bacillota</taxon>
        <taxon>Clostridia</taxon>
        <taxon>Peptostreptococcales</taxon>
        <taxon>Peptostreptococcaceae</taxon>
        <taxon>Intestinibacter</taxon>
    </lineage>
</organism>
<dbReference type="InterPro" id="IPR023378">
    <property type="entry name" value="YheA/YmcA-like_dom_sf"/>
</dbReference>
<evidence type="ECO:0000256" key="1">
    <source>
        <dbReference type="SAM" id="Coils"/>
    </source>
</evidence>
<reference evidence="2" key="1">
    <citation type="submission" date="2019-11" db="EMBL/GenBank/DDBJ databases">
        <authorList>
            <person name="Feng L."/>
        </authorList>
    </citation>
    <scope>NUCLEOTIDE SEQUENCE</scope>
    <source>
        <strain evidence="2">IbartlettiiLFYP30</strain>
    </source>
</reference>